<dbReference type="AlphaFoldDB" id="A0AAV2E1B6"/>
<reference evidence="1 2" key="1">
    <citation type="submission" date="2024-04" db="EMBL/GenBank/DDBJ databases">
        <authorList>
            <person name="Fracassetti M."/>
        </authorList>
    </citation>
    <scope>NUCLEOTIDE SEQUENCE [LARGE SCALE GENOMIC DNA]</scope>
</reference>
<protein>
    <submittedName>
        <fullName evidence="1">Uncharacterized protein</fullName>
    </submittedName>
</protein>
<organism evidence="1 2">
    <name type="scientific">Linum trigynum</name>
    <dbReference type="NCBI Taxonomy" id="586398"/>
    <lineage>
        <taxon>Eukaryota</taxon>
        <taxon>Viridiplantae</taxon>
        <taxon>Streptophyta</taxon>
        <taxon>Embryophyta</taxon>
        <taxon>Tracheophyta</taxon>
        <taxon>Spermatophyta</taxon>
        <taxon>Magnoliopsida</taxon>
        <taxon>eudicotyledons</taxon>
        <taxon>Gunneridae</taxon>
        <taxon>Pentapetalae</taxon>
        <taxon>rosids</taxon>
        <taxon>fabids</taxon>
        <taxon>Malpighiales</taxon>
        <taxon>Linaceae</taxon>
        <taxon>Linum</taxon>
    </lineage>
</organism>
<evidence type="ECO:0000313" key="2">
    <source>
        <dbReference type="Proteomes" id="UP001497516"/>
    </source>
</evidence>
<name>A0AAV2E1B6_9ROSI</name>
<sequence>MEEEVVVMEEEVSQGTVRDNNMFSRVYSRKGCKKTVLPVVQELEVPAVTSTVVDTVVQQMDSPAIVSTFDQVVESKSIVQAMVIHYTDPDTTFADVMQIGFQATAAPEESIGTSPTTIPVESTAVAQESITTSPTMVVDPSTEVLTQGEAGPSEEELIAATYERMEDSDDDIIIFKRIRTEEEAEYLYSITPEAWKATLKTPEFDRSRHHPFGKSVYVLPKTLSTKLDDTALQVVEFIFSTTAKDDGKFVVDTPTGNLTRSQLLSLKGKNWLHGQVLVVYGIFLNNKEVCKEVV</sequence>
<keyword evidence="2" id="KW-1185">Reference proteome</keyword>
<dbReference type="Proteomes" id="UP001497516">
    <property type="component" value="Chromosome 3"/>
</dbReference>
<accession>A0AAV2E1B6</accession>
<dbReference type="EMBL" id="OZ034816">
    <property type="protein sequence ID" value="CAL1379617.1"/>
    <property type="molecule type" value="Genomic_DNA"/>
</dbReference>
<proteinExistence type="predicted"/>
<evidence type="ECO:0000313" key="1">
    <source>
        <dbReference type="EMBL" id="CAL1379617.1"/>
    </source>
</evidence>
<gene>
    <name evidence="1" type="ORF">LTRI10_LOCUS21126</name>
</gene>